<evidence type="ECO:0000313" key="2">
    <source>
        <dbReference type="Proteomes" id="UP000186817"/>
    </source>
</evidence>
<protein>
    <submittedName>
        <fullName evidence="1">Uncharacterized protein</fullName>
    </submittedName>
</protein>
<dbReference type="AlphaFoldDB" id="A0A1Q9F267"/>
<gene>
    <name evidence="1" type="ORF">AK812_SmicGene2122</name>
</gene>
<dbReference type="EMBL" id="LSRX01000023">
    <property type="protein sequence ID" value="OLQ13794.1"/>
    <property type="molecule type" value="Genomic_DNA"/>
</dbReference>
<evidence type="ECO:0000313" key="1">
    <source>
        <dbReference type="EMBL" id="OLQ13794.1"/>
    </source>
</evidence>
<comment type="caution">
    <text evidence="1">The sequence shown here is derived from an EMBL/GenBank/DDBJ whole genome shotgun (WGS) entry which is preliminary data.</text>
</comment>
<organism evidence="1 2">
    <name type="scientific">Symbiodinium microadriaticum</name>
    <name type="common">Dinoflagellate</name>
    <name type="synonym">Zooxanthella microadriatica</name>
    <dbReference type="NCBI Taxonomy" id="2951"/>
    <lineage>
        <taxon>Eukaryota</taxon>
        <taxon>Sar</taxon>
        <taxon>Alveolata</taxon>
        <taxon>Dinophyceae</taxon>
        <taxon>Suessiales</taxon>
        <taxon>Symbiodiniaceae</taxon>
        <taxon>Symbiodinium</taxon>
    </lineage>
</organism>
<proteinExistence type="predicted"/>
<reference evidence="1 2" key="1">
    <citation type="submission" date="2016-02" db="EMBL/GenBank/DDBJ databases">
        <title>Genome analysis of coral dinoflagellate symbionts highlights evolutionary adaptations to a symbiotic lifestyle.</title>
        <authorList>
            <person name="Aranda M."/>
            <person name="Li Y."/>
            <person name="Liew Y.J."/>
            <person name="Baumgarten S."/>
            <person name="Simakov O."/>
            <person name="Wilson M."/>
            <person name="Piel J."/>
            <person name="Ashoor H."/>
            <person name="Bougouffa S."/>
            <person name="Bajic V.B."/>
            <person name="Ryu T."/>
            <person name="Ravasi T."/>
            <person name="Bayer T."/>
            <person name="Micklem G."/>
            <person name="Kim H."/>
            <person name="Bhak J."/>
            <person name="Lajeunesse T.C."/>
            <person name="Voolstra C.R."/>
        </authorList>
    </citation>
    <scope>NUCLEOTIDE SEQUENCE [LARGE SCALE GENOMIC DNA]</scope>
    <source>
        <strain evidence="1 2">CCMP2467</strain>
    </source>
</reference>
<keyword evidence="2" id="KW-1185">Reference proteome</keyword>
<dbReference type="OrthoDB" id="10270361at2759"/>
<sequence>MALLMIPEAAVFACWLMFHLEKVAQLEGPPKLFVGGQHHRGKVHQFPSPELRELVSATLREVKVFGTELLLGIVPLTPQSQPRSPELLVPTVRTMGGALPKACTLAMHDDAFTGARPTSFSEHLCATGFAFHAAAPVTRHPFDWSSIEPCLRYHGLRSPFPRALQPSELRWKRSDGTLPLQSAEGAEDLANKGRCLCSQDIADRYQLPPGLFSVRDVQELMQDLQKPAARRQRALGRIHLPHALSKRSLLQVRRHAPKDCIAAVSRRSGIAAPGTVNVARTAR</sequence>
<name>A0A1Q9F267_SYMMI</name>
<accession>A0A1Q9F267</accession>
<dbReference type="Proteomes" id="UP000186817">
    <property type="component" value="Unassembled WGS sequence"/>
</dbReference>